<evidence type="ECO:0000256" key="2">
    <source>
        <dbReference type="ARBA" id="ARBA00022670"/>
    </source>
</evidence>
<evidence type="ECO:0000256" key="9">
    <source>
        <dbReference type="PIRSR" id="PIRSR006615-1"/>
    </source>
</evidence>
<dbReference type="PANTHER" id="PTHR34217">
    <property type="entry name" value="METAL-DEPENDENT CARBOXYPEPTIDASE"/>
    <property type="match status" value="1"/>
</dbReference>
<dbReference type="CDD" id="cd06460">
    <property type="entry name" value="M32_Taq"/>
    <property type="match status" value="1"/>
</dbReference>
<keyword evidence="5 8" id="KW-0482">Metalloprotease</keyword>
<feature type="binding site" evidence="9">
    <location>
        <position position="268"/>
    </location>
    <ligand>
        <name>Zn(2+)</name>
        <dbReference type="ChEBI" id="CHEBI:29105"/>
        <note>catalytic</note>
    </ligand>
</feature>
<dbReference type="EC" id="3.4.17.19" evidence="8"/>
<comment type="catalytic activity">
    <reaction evidence="6 8">
        <text>Release of a C-terminal amino acid with broad specificity, except for -Pro.</text>
        <dbReference type="EC" id="3.4.17.19"/>
    </reaction>
</comment>
<dbReference type="PANTHER" id="PTHR34217:SF1">
    <property type="entry name" value="CARBOXYPEPTIDASE 1"/>
    <property type="match status" value="1"/>
</dbReference>
<dbReference type="FunFam" id="1.10.1370.30:FF:000003">
    <property type="entry name" value="Thermostable carboxypeptidase 1"/>
    <property type="match status" value="1"/>
</dbReference>
<evidence type="ECO:0000256" key="3">
    <source>
        <dbReference type="ARBA" id="ARBA00022723"/>
    </source>
</evidence>
<organism evidence="11 12">
    <name type="scientific">Salibacterium qingdaonense</name>
    <dbReference type="NCBI Taxonomy" id="266892"/>
    <lineage>
        <taxon>Bacteria</taxon>
        <taxon>Bacillati</taxon>
        <taxon>Bacillota</taxon>
        <taxon>Bacilli</taxon>
        <taxon>Bacillales</taxon>
        <taxon>Bacillaceae</taxon>
    </lineage>
</organism>
<gene>
    <name evidence="11" type="ORF">SAMN04488054_104126</name>
</gene>
<dbReference type="OrthoDB" id="9772308at2"/>
<reference evidence="11 12" key="1">
    <citation type="submission" date="2016-10" db="EMBL/GenBank/DDBJ databases">
        <authorList>
            <person name="de Groot N.N."/>
        </authorList>
    </citation>
    <scope>NUCLEOTIDE SEQUENCE [LARGE SCALE GENOMIC DNA]</scope>
    <source>
        <strain evidence="11 12">CGMCC 1.6134</strain>
    </source>
</reference>
<keyword evidence="3 8" id="KW-0479">Metal-binding</keyword>
<name>A0A1I4K5U7_9BACI</name>
<feature type="binding site" evidence="9">
    <location>
        <position position="298"/>
    </location>
    <ligand>
        <name>Zn(2+)</name>
        <dbReference type="ChEBI" id="CHEBI:29105"/>
        <note>catalytic</note>
    </ligand>
</feature>
<dbReference type="RefSeq" id="WP_090926003.1">
    <property type="nucleotide sequence ID" value="NZ_FOTY01000004.1"/>
</dbReference>
<dbReference type="InterPro" id="IPR001333">
    <property type="entry name" value="Peptidase_M32_Taq"/>
</dbReference>
<evidence type="ECO:0000256" key="6">
    <source>
        <dbReference type="ARBA" id="ARBA00052755"/>
    </source>
</evidence>
<keyword evidence="2 8" id="KW-0645">Protease</keyword>
<dbReference type="Gene3D" id="1.10.1370.30">
    <property type="match status" value="1"/>
</dbReference>
<dbReference type="EMBL" id="FOTY01000004">
    <property type="protein sequence ID" value="SFL74039.1"/>
    <property type="molecule type" value="Genomic_DNA"/>
</dbReference>
<dbReference type="Pfam" id="PF02074">
    <property type="entry name" value="Peptidase_M32"/>
    <property type="match status" value="1"/>
</dbReference>
<comment type="cofactor">
    <cofactor evidence="9">
        <name>Zn(2+)</name>
        <dbReference type="ChEBI" id="CHEBI:29105"/>
    </cofactor>
    <text evidence="9">Binds 1 zinc ion per subunit.</text>
</comment>
<evidence type="ECO:0000313" key="11">
    <source>
        <dbReference type="EMBL" id="SFL74039.1"/>
    </source>
</evidence>
<dbReference type="SUPFAM" id="SSF55486">
    <property type="entry name" value="Metalloproteases ('zincins'), catalytic domain"/>
    <property type="match status" value="1"/>
</dbReference>
<dbReference type="STRING" id="266892.SAMN04488054_104126"/>
<dbReference type="PROSITE" id="PS52034">
    <property type="entry name" value="PEPTIDASE_M32"/>
    <property type="match status" value="1"/>
</dbReference>
<feature type="active site" description="Proton donor/acceptor" evidence="10">
    <location>
        <position position="269"/>
    </location>
</feature>
<sequence length="504" mass="58484">MSETNDQLEQQFLEHMYTMNAYEQALGLMEWDARTKIPDKGADDRAEAVGRLSTELFQLTTSDKTAYFLENILACNEEEVTPWIRKAAEELKKQYDRSVQIPSEEYREYSILTAKSEAVWEKAKEANDFEMLRPYLEKLVDFNRRFAEYWGYEKHPYDALLVDYEPDMTTQVLDDVFSRLHKRLQPLVDEVASSPVKPDTSFLFEPFSKEKQTAVSSNILRQMTYDFEAGRLDETAHPFALGLNPSDVRVTTSYDERDFRTALFGTIHEGGHALYEQNLPQQWKSTVLSDGASMGIHESQSLFWENIVGRSKAFWENNYEMLREEAGQAFDGVTLDAFYRAVNTAGPSLIRIEADELTYTLHIMLRYEIEKQLINGDIEVKDLPEIWNEKMQKYLGITPPDHSSGVLQDVHWSFGAFGYFPSYALGYMYAAQFYHAVRRDIPEFDTHLREGNLAPVKQWMTNHVHQYGKKKTPAEIIKEATGESINPDYLLDYLETKYRNLYSL</sequence>
<dbReference type="GO" id="GO:0006508">
    <property type="term" value="P:proteolysis"/>
    <property type="evidence" value="ECO:0007669"/>
    <property type="project" value="UniProtKB-UniRule"/>
</dbReference>
<evidence type="ECO:0000313" key="12">
    <source>
        <dbReference type="Proteomes" id="UP000199668"/>
    </source>
</evidence>
<comment type="function">
    <text evidence="8">Broad specificity carboxypetidase that releases amino acids sequentially from the C-terminus, including neutral, aromatic, polar and basic residues.</text>
</comment>
<evidence type="ECO:0000256" key="10">
    <source>
        <dbReference type="PIRSR" id="PIRSR006615-2"/>
    </source>
</evidence>
<keyword evidence="9" id="KW-0862">Zinc</keyword>
<evidence type="ECO:0000256" key="8">
    <source>
        <dbReference type="PIRNR" id="PIRNR006615"/>
    </source>
</evidence>
<evidence type="ECO:0000256" key="4">
    <source>
        <dbReference type="ARBA" id="ARBA00022801"/>
    </source>
</evidence>
<proteinExistence type="inferred from homology"/>
<accession>A0A1I4K5U7</accession>
<dbReference type="AlphaFoldDB" id="A0A1I4K5U7"/>
<keyword evidence="4 8" id="KW-0378">Hydrolase</keyword>
<keyword evidence="12" id="KW-1185">Reference proteome</keyword>
<feature type="binding site" evidence="9">
    <location>
        <position position="272"/>
    </location>
    <ligand>
        <name>Zn(2+)</name>
        <dbReference type="ChEBI" id="CHEBI:29105"/>
        <note>catalytic</note>
    </ligand>
</feature>
<evidence type="ECO:0000256" key="1">
    <source>
        <dbReference type="ARBA" id="ARBA00022645"/>
    </source>
</evidence>
<dbReference type="GO" id="GO:0004181">
    <property type="term" value="F:metallocarboxypeptidase activity"/>
    <property type="evidence" value="ECO:0007669"/>
    <property type="project" value="UniProtKB-UniRule"/>
</dbReference>
<evidence type="ECO:0000256" key="5">
    <source>
        <dbReference type="ARBA" id="ARBA00023049"/>
    </source>
</evidence>
<protein>
    <recommendedName>
        <fullName evidence="8">Metal-dependent carboxypeptidase</fullName>
        <ecNumber evidence="8">3.4.17.19</ecNumber>
    </recommendedName>
</protein>
<dbReference type="GO" id="GO:0008270">
    <property type="term" value="F:zinc ion binding"/>
    <property type="evidence" value="ECO:0007669"/>
    <property type="project" value="UniProtKB-ARBA"/>
</dbReference>
<dbReference type="PIRSF" id="PIRSF006615">
    <property type="entry name" value="Zn_crbxpep_Taq"/>
    <property type="match status" value="1"/>
</dbReference>
<evidence type="ECO:0000256" key="7">
    <source>
        <dbReference type="ARBA" id="ARBA00061580"/>
    </source>
</evidence>
<comment type="similarity">
    <text evidence="7 8">Belongs to the peptidase M32 family.</text>
</comment>
<keyword evidence="1 8" id="KW-0121">Carboxypeptidase</keyword>
<dbReference type="Proteomes" id="UP000199668">
    <property type="component" value="Unassembled WGS sequence"/>
</dbReference>
<dbReference type="PRINTS" id="PR00998">
    <property type="entry name" value="CRBOXYPTASET"/>
</dbReference>